<protein>
    <recommendedName>
        <fullName evidence="3">Endonuclease/exonuclease/phosphatase domain-containing protein</fullName>
    </recommendedName>
</protein>
<dbReference type="Proteomes" id="UP000233551">
    <property type="component" value="Unassembled WGS sequence"/>
</dbReference>
<evidence type="ECO:0008006" key="3">
    <source>
        <dbReference type="Google" id="ProtNLM"/>
    </source>
</evidence>
<name>A0A2I0KT49_PUNGR</name>
<dbReference type="EMBL" id="PGOL01000363">
    <property type="protein sequence ID" value="PKI71647.1"/>
    <property type="molecule type" value="Genomic_DNA"/>
</dbReference>
<dbReference type="SUPFAM" id="SSF56219">
    <property type="entry name" value="DNase I-like"/>
    <property type="match status" value="1"/>
</dbReference>
<dbReference type="PANTHER" id="PTHR35218:SF9">
    <property type="entry name" value="ENDONUCLEASE_EXONUCLEASE_PHOSPHATASE DOMAIN-CONTAINING PROTEIN"/>
    <property type="match status" value="1"/>
</dbReference>
<reference evidence="1 2" key="1">
    <citation type="submission" date="2017-11" db="EMBL/GenBank/DDBJ databases">
        <title>De-novo sequencing of pomegranate (Punica granatum L.) genome.</title>
        <authorList>
            <person name="Akparov Z."/>
            <person name="Amiraslanov A."/>
            <person name="Hajiyeva S."/>
            <person name="Abbasov M."/>
            <person name="Kaur K."/>
            <person name="Hamwieh A."/>
            <person name="Solovyev V."/>
            <person name="Salamov A."/>
            <person name="Braich B."/>
            <person name="Kosarev P."/>
            <person name="Mahmoud A."/>
            <person name="Hajiyev E."/>
            <person name="Babayeva S."/>
            <person name="Izzatullayeva V."/>
            <person name="Mammadov A."/>
            <person name="Mammadov A."/>
            <person name="Sharifova S."/>
            <person name="Ojaghi J."/>
            <person name="Eynullazada K."/>
            <person name="Bayramov B."/>
            <person name="Abdulazimova A."/>
            <person name="Shahmuradov I."/>
        </authorList>
    </citation>
    <scope>NUCLEOTIDE SEQUENCE [LARGE SCALE GENOMIC DNA]</scope>
    <source>
        <strain evidence="2">cv. AG2017</strain>
        <tissue evidence="1">Leaf</tissue>
    </source>
</reference>
<accession>A0A2I0KT49</accession>
<sequence>MGPLLELMGTQRLPQGQPPSNALDPPGCFSEQETLAFAGNSCLSVSSWLSPLFRESAAANLPFHFVDMDYLDHHADNTSSPANFHLNILLWNFRGLNNEKACNALRDLIDTHIMIQTETRVPGCGAESVAYRLPFDRYVASMWNSGFATVDIVSSTEQEIHALVQAHNHEPNLVSFFDLYASPRLSDRLLLWENLELVPAHCNYPRIAIGDFNEVCRARRSLAVAP</sequence>
<proteinExistence type="predicted"/>
<dbReference type="InterPro" id="IPR036691">
    <property type="entry name" value="Endo/exonu/phosph_ase_sf"/>
</dbReference>
<dbReference type="Gene3D" id="3.60.10.10">
    <property type="entry name" value="Endonuclease/exonuclease/phosphatase"/>
    <property type="match status" value="1"/>
</dbReference>
<evidence type="ECO:0000313" key="2">
    <source>
        <dbReference type="Proteomes" id="UP000233551"/>
    </source>
</evidence>
<comment type="caution">
    <text evidence="1">The sequence shown here is derived from an EMBL/GenBank/DDBJ whole genome shotgun (WGS) entry which is preliminary data.</text>
</comment>
<gene>
    <name evidence="1" type="ORF">CRG98_007970</name>
</gene>
<dbReference type="PANTHER" id="PTHR35218">
    <property type="entry name" value="RNASE H DOMAIN-CONTAINING PROTEIN"/>
    <property type="match status" value="1"/>
</dbReference>
<organism evidence="1 2">
    <name type="scientific">Punica granatum</name>
    <name type="common">Pomegranate</name>
    <dbReference type="NCBI Taxonomy" id="22663"/>
    <lineage>
        <taxon>Eukaryota</taxon>
        <taxon>Viridiplantae</taxon>
        <taxon>Streptophyta</taxon>
        <taxon>Embryophyta</taxon>
        <taxon>Tracheophyta</taxon>
        <taxon>Spermatophyta</taxon>
        <taxon>Magnoliopsida</taxon>
        <taxon>eudicotyledons</taxon>
        <taxon>Gunneridae</taxon>
        <taxon>Pentapetalae</taxon>
        <taxon>rosids</taxon>
        <taxon>malvids</taxon>
        <taxon>Myrtales</taxon>
        <taxon>Lythraceae</taxon>
        <taxon>Punica</taxon>
    </lineage>
</organism>
<evidence type="ECO:0000313" key="1">
    <source>
        <dbReference type="EMBL" id="PKI71647.1"/>
    </source>
</evidence>
<dbReference type="AlphaFoldDB" id="A0A2I0KT49"/>
<keyword evidence="2" id="KW-1185">Reference proteome</keyword>